<evidence type="ECO:0000256" key="3">
    <source>
        <dbReference type="ARBA" id="ARBA00022806"/>
    </source>
</evidence>
<dbReference type="InterPro" id="IPR027417">
    <property type="entry name" value="P-loop_NTPase"/>
</dbReference>
<proteinExistence type="predicted"/>
<accession>A0A8S2EC54</accession>
<dbReference type="EMBL" id="CAJNOK010013474">
    <property type="protein sequence ID" value="CAF1185082.1"/>
    <property type="molecule type" value="Genomic_DNA"/>
</dbReference>
<evidence type="ECO:0000256" key="4">
    <source>
        <dbReference type="ARBA" id="ARBA00022840"/>
    </source>
</evidence>
<dbReference type="PANTHER" id="PTHR11070">
    <property type="entry name" value="UVRD / RECB / PCRA DNA HELICASE FAMILY MEMBER"/>
    <property type="match status" value="1"/>
</dbReference>
<dbReference type="GO" id="GO:0033202">
    <property type="term" value="C:DNA helicase complex"/>
    <property type="evidence" value="ECO:0007669"/>
    <property type="project" value="TreeGrafter"/>
</dbReference>
<sequence>MLNLSKMSFLSKIKRSRIKLTTSIRSPQTLITTQSETTLSSPSSVSATFNSTTTLQNDDDPILKNLNPQQLQAVTCDNNQSTLVLSGAGSGKTRVLTTRIAYLIREHSVKPDEILAVTFTNKAALEMRGRITKMLINIRLSDMWLGTFHGLANRFLRIHHKMASLRKDFLILDPSDQLSIVQQIIKELKHDSTAKHSKATSDHEEHVVQHKKRANTDDYELMDDEKPKSIVGYINRCKDDGKRASAINTRDITNLQEKFKHKIYFLYENKCKLEHKVDFGELLLKMKG</sequence>
<keyword evidence="2 5" id="KW-0378">Hydrolase</keyword>
<keyword evidence="4 5" id="KW-0067">ATP-binding</keyword>
<gene>
    <name evidence="7" type="ORF">OVA965_LOCUS23255</name>
    <name evidence="8" type="ORF">TMI583_LOCUS23972</name>
</gene>
<evidence type="ECO:0000256" key="5">
    <source>
        <dbReference type="PROSITE-ProRule" id="PRU00560"/>
    </source>
</evidence>
<dbReference type="GO" id="GO:0016787">
    <property type="term" value="F:hydrolase activity"/>
    <property type="evidence" value="ECO:0007669"/>
    <property type="project" value="UniProtKB-UniRule"/>
</dbReference>
<feature type="domain" description="UvrD-like helicase ATP-binding" evidence="6">
    <location>
        <begin position="65"/>
        <end position="288"/>
    </location>
</feature>
<dbReference type="PROSITE" id="PS51198">
    <property type="entry name" value="UVRD_HELICASE_ATP_BIND"/>
    <property type="match status" value="1"/>
</dbReference>
<evidence type="ECO:0000313" key="7">
    <source>
        <dbReference type="EMBL" id="CAF1185082.1"/>
    </source>
</evidence>
<evidence type="ECO:0000259" key="6">
    <source>
        <dbReference type="PROSITE" id="PS51198"/>
    </source>
</evidence>
<evidence type="ECO:0000313" key="9">
    <source>
        <dbReference type="Proteomes" id="UP000677228"/>
    </source>
</evidence>
<reference evidence="7" key="1">
    <citation type="submission" date="2021-02" db="EMBL/GenBank/DDBJ databases">
        <authorList>
            <person name="Nowell W R."/>
        </authorList>
    </citation>
    <scope>NUCLEOTIDE SEQUENCE</scope>
</reference>
<organism evidence="7 9">
    <name type="scientific">Didymodactylos carnosus</name>
    <dbReference type="NCBI Taxonomy" id="1234261"/>
    <lineage>
        <taxon>Eukaryota</taxon>
        <taxon>Metazoa</taxon>
        <taxon>Spiralia</taxon>
        <taxon>Gnathifera</taxon>
        <taxon>Rotifera</taxon>
        <taxon>Eurotatoria</taxon>
        <taxon>Bdelloidea</taxon>
        <taxon>Philodinida</taxon>
        <taxon>Philodinidae</taxon>
        <taxon>Didymodactylos</taxon>
    </lineage>
</organism>
<dbReference type="GO" id="GO:0043138">
    <property type="term" value="F:3'-5' DNA helicase activity"/>
    <property type="evidence" value="ECO:0007669"/>
    <property type="project" value="TreeGrafter"/>
</dbReference>
<dbReference type="Proteomes" id="UP000677228">
    <property type="component" value="Unassembled WGS sequence"/>
</dbReference>
<dbReference type="EMBL" id="CAJOBA010035002">
    <property type="protein sequence ID" value="CAF3996225.1"/>
    <property type="molecule type" value="Genomic_DNA"/>
</dbReference>
<dbReference type="PANTHER" id="PTHR11070:SF2">
    <property type="entry name" value="ATP-DEPENDENT DNA HELICASE SRS2"/>
    <property type="match status" value="1"/>
</dbReference>
<evidence type="ECO:0000313" key="8">
    <source>
        <dbReference type="EMBL" id="CAF3996225.1"/>
    </source>
</evidence>
<name>A0A8S2EC54_9BILA</name>
<comment type="caution">
    <text evidence="7">The sequence shown here is derived from an EMBL/GenBank/DDBJ whole genome shotgun (WGS) entry which is preliminary data.</text>
</comment>
<evidence type="ECO:0000256" key="1">
    <source>
        <dbReference type="ARBA" id="ARBA00022741"/>
    </source>
</evidence>
<protein>
    <recommendedName>
        <fullName evidence="6">UvrD-like helicase ATP-binding domain-containing protein</fullName>
    </recommendedName>
</protein>
<dbReference type="GO" id="GO:0005524">
    <property type="term" value="F:ATP binding"/>
    <property type="evidence" value="ECO:0007669"/>
    <property type="project" value="UniProtKB-UniRule"/>
</dbReference>
<dbReference type="Gene3D" id="3.40.50.300">
    <property type="entry name" value="P-loop containing nucleotide triphosphate hydrolases"/>
    <property type="match status" value="1"/>
</dbReference>
<dbReference type="CDD" id="cd17932">
    <property type="entry name" value="DEXQc_UvrD"/>
    <property type="match status" value="1"/>
</dbReference>
<dbReference type="Proteomes" id="UP000682733">
    <property type="component" value="Unassembled WGS sequence"/>
</dbReference>
<keyword evidence="3 5" id="KW-0347">Helicase</keyword>
<dbReference type="GO" id="GO:0003677">
    <property type="term" value="F:DNA binding"/>
    <property type="evidence" value="ECO:0007669"/>
    <property type="project" value="InterPro"/>
</dbReference>
<dbReference type="Pfam" id="PF00580">
    <property type="entry name" value="UvrD-helicase"/>
    <property type="match status" value="1"/>
</dbReference>
<keyword evidence="1 5" id="KW-0547">Nucleotide-binding</keyword>
<dbReference type="InterPro" id="IPR000212">
    <property type="entry name" value="DNA_helicase_UvrD/REP"/>
</dbReference>
<dbReference type="SUPFAM" id="SSF52540">
    <property type="entry name" value="P-loop containing nucleoside triphosphate hydrolases"/>
    <property type="match status" value="1"/>
</dbReference>
<dbReference type="GO" id="GO:0005829">
    <property type="term" value="C:cytosol"/>
    <property type="evidence" value="ECO:0007669"/>
    <property type="project" value="TreeGrafter"/>
</dbReference>
<dbReference type="GO" id="GO:0000725">
    <property type="term" value="P:recombinational repair"/>
    <property type="evidence" value="ECO:0007669"/>
    <property type="project" value="TreeGrafter"/>
</dbReference>
<dbReference type="AlphaFoldDB" id="A0A8S2EC54"/>
<feature type="binding site" evidence="5">
    <location>
        <begin position="86"/>
        <end position="93"/>
    </location>
    <ligand>
        <name>ATP</name>
        <dbReference type="ChEBI" id="CHEBI:30616"/>
    </ligand>
</feature>
<evidence type="ECO:0000256" key="2">
    <source>
        <dbReference type="ARBA" id="ARBA00022801"/>
    </source>
</evidence>
<dbReference type="InterPro" id="IPR014016">
    <property type="entry name" value="UvrD-like_ATP-bd"/>
</dbReference>